<evidence type="ECO:0000313" key="2">
    <source>
        <dbReference type="Proteomes" id="UP000807306"/>
    </source>
</evidence>
<reference evidence="1" key="1">
    <citation type="submission" date="2020-11" db="EMBL/GenBank/DDBJ databases">
        <authorList>
            <consortium name="DOE Joint Genome Institute"/>
            <person name="Ahrendt S."/>
            <person name="Riley R."/>
            <person name="Andreopoulos W."/>
            <person name="Labutti K."/>
            <person name="Pangilinan J."/>
            <person name="Ruiz-Duenas F.J."/>
            <person name="Barrasa J.M."/>
            <person name="Sanchez-Garcia M."/>
            <person name="Camarero S."/>
            <person name="Miyauchi S."/>
            <person name="Serrano A."/>
            <person name="Linde D."/>
            <person name="Babiker R."/>
            <person name="Drula E."/>
            <person name="Ayuso-Fernandez I."/>
            <person name="Pacheco R."/>
            <person name="Padilla G."/>
            <person name="Ferreira P."/>
            <person name="Barriuso J."/>
            <person name="Kellner H."/>
            <person name="Castanera R."/>
            <person name="Alfaro M."/>
            <person name="Ramirez L."/>
            <person name="Pisabarro A.G."/>
            <person name="Kuo A."/>
            <person name="Tritt A."/>
            <person name="Lipzen A."/>
            <person name="He G."/>
            <person name="Yan M."/>
            <person name="Ng V."/>
            <person name="Cullen D."/>
            <person name="Martin F."/>
            <person name="Rosso M.-N."/>
            <person name="Henrissat B."/>
            <person name="Hibbett D."/>
            <person name="Martinez A.T."/>
            <person name="Grigoriev I.V."/>
        </authorList>
    </citation>
    <scope>NUCLEOTIDE SEQUENCE</scope>
    <source>
        <strain evidence="1">CBS 506.95</strain>
    </source>
</reference>
<dbReference type="EMBL" id="MU157862">
    <property type="protein sequence ID" value="KAF9527276.1"/>
    <property type="molecule type" value="Genomic_DNA"/>
</dbReference>
<sequence>PIVSFPNSPWARTFELKKNLALVNQAWCDVATFFLYEDITIRRLPQLFQLLFTLSRPSCRNLGPMIRTLELKCYIPEPVGEEFGQTLRTALAHCTSLSGFSYFSQCRLPLRVFTGNLLLPTSIRQLHLDLMLEEETAEKILRHLQGELSYLRMRIQRIRRVKIQHLVFPCLRTVWFETDRYSIHRELEVLETWTMPSLERFIISNGQHSDDSYHFRTRTVHRPSIIQRGEDQLFAFLSQSGGKLKYFSTMYRGHSEFVQQILDCCPLLERLSLFVRIYDADFESQKIICRICSHKNLRCVDFVLENEGSLELAFVAKDIQSLVEPGLREFFGLPPFLNHWFH</sequence>
<dbReference type="Proteomes" id="UP000807306">
    <property type="component" value="Unassembled WGS sequence"/>
</dbReference>
<comment type="caution">
    <text evidence="1">The sequence shown here is derived from an EMBL/GenBank/DDBJ whole genome shotgun (WGS) entry which is preliminary data.</text>
</comment>
<proteinExistence type="predicted"/>
<keyword evidence="2" id="KW-1185">Reference proteome</keyword>
<protein>
    <submittedName>
        <fullName evidence="1">Uncharacterized protein</fullName>
    </submittedName>
</protein>
<evidence type="ECO:0000313" key="1">
    <source>
        <dbReference type="EMBL" id="KAF9527276.1"/>
    </source>
</evidence>
<gene>
    <name evidence="1" type="ORF">CPB83DRAFT_934636</name>
</gene>
<organism evidence="1 2">
    <name type="scientific">Crepidotus variabilis</name>
    <dbReference type="NCBI Taxonomy" id="179855"/>
    <lineage>
        <taxon>Eukaryota</taxon>
        <taxon>Fungi</taxon>
        <taxon>Dikarya</taxon>
        <taxon>Basidiomycota</taxon>
        <taxon>Agaricomycotina</taxon>
        <taxon>Agaricomycetes</taxon>
        <taxon>Agaricomycetidae</taxon>
        <taxon>Agaricales</taxon>
        <taxon>Agaricineae</taxon>
        <taxon>Crepidotaceae</taxon>
        <taxon>Crepidotus</taxon>
    </lineage>
</organism>
<dbReference type="AlphaFoldDB" id="A0A9P6ED77"/>
<dbReference type="OrthoDB" id="3258555at2759"/>
<name>A0A9P6ED77_9AGAR</name>
<feature type="non-terminal residue" evidence="1">
    <location>
        <position position="1"/>
    </location>
</feature>
<accession>A0A9P6ED77</accession>